<accession>K9L495</accession>
<organism evidence="2 3">
    <name type="scientific">Pectobacterium phage phiTE</name>
    <dbReference type="NCBI Taxonomy" id="1116482"/>
    <lineage>
        <taxon>Viruses</taxon>
        <taxon>Duplodnaviria</taxon>
        <taxon>Heunggongvirae</taxon>
        <taxon>Uroviricota</taxon>
        <taxon>Caudoviricetes</taxon>
        <taxon>Vequintavirinae</taxon>
        <taxon>Certrevirus</taxon>
        <taxon>Certrevirus phiTE</taxon>
    </lineage>
</organism>
<evidence type="ECO:0000313" key="3">
    <source>
        <dbReference type="Proteomes" id="UP000010999"/>
    </source>
</evidence>
<gene>
    <name evidence="2" type="ORF">phiTE_097</name>
</gene>
<sequence>MEVYEVKIRKVSQKELVCLRECLALSDSSPTGLVWTKKTNRNVVIGSPALKAQAGDGYYRGRVYGKNYAAHRVVFFLYHGRWPDGEIDHINGDRLDNRPLNLREADRSLNSANRGKGYYITKEGTYRAQIKCRGKVVTKACYSVEEAEAWRAEQRRAMYGTDIWQG</sequence>
<dbReference type="InterPro" id="IPR044925">
    <property type="entry name" value="His-Me_finger_sf"/>
</dbReference>
<dbReference type="Gene3D" id="3.90.75.20">
    <property type="match status" value="1"/>
</dbReference>
<proteinExistence type="predicted"/>
<dbReference type="SUPFAM" id="SSF54060">
    <property type="entry name" value="His-Me finger endonucleases"/>
    <property type="match status" value="1"/>
</dbReference>
<dbReference type="Proteomes" id="UP000010999">
    <property type="component" value="Segment"/>
</dbReference>
<dbReference type="KEGG" id="vg:14515292"/>
<name>K9L495_9CAUD</name>
<feature type="domain" description="HNH nuclease" evidence="1">
    <location>
        <begin position="68"/>
        <end position="111"/>
    </location>
</feature>
<dbReference type="Pfam" id="PF13392">
    <property type="entry name" value="HNH_3"/>
    <property type="match status" value="1"/>
</dbReference>
<dbReference type="InterPro" id="IPR003615">
    <property type="entry name" value="HNH_nuc"/>
</dbReference>
<evidence type="ECO:0000313" key="2">
    <source>
        <dbReference type="EMBL" id="AEZ66263.1"/>
    </source>
</evidence>
<reference evidence="2 3" key="2">
    <citation type="journal article" date="2012" name="PLoS Genet.">
        <title>Viral evasion of a bacterial suicide system by RNA-based molecular mimicry enables infectious altruism.</title>
        <authorList>
            <person name="Blower T.R."/>
            <person name="Evans T.J."/>
            <person name="Przybilski R."/>
            <person name="Fineran P.C."/>
            <person name="Salmond G.P."/>
        </authorList>
    </citation>
    <scope>NUCLEOTIDE SEQUENCE [LARGE SCALE GENOMIC DNA]</scope>
</reference>
<dbReference type="OrthoDB" id="21336at10239"/>
<dbReference type="RefSeq" id="YP_007392559.1">
    <property type="nucleotide sequence ID" value="NC_020201.1"/>
</dbReference>
<protein>
    <recommendedName>
        <fullName evidence="1">HNH nuclease domain-containing protein</fullName>
    </recommendedName>
</protein>
<dbReference type="GeneID" id="14515292"/>
<evidence type="ECO:0000259" key="1">
    <source>
        <dbReference type="Pfam" id="PF13392"/>
    </source>
</evidence>
<keyword evidence="3" id="KW-1185">Reference proteome</keyword>
<dbReference type="EMBL" id="JQ015307">
    <property type="protein sequence ID" value="AEZ66263.1"/>
    <property type="molecule type" value="Genomic_DNA"/>
</dbReference>
<reference evidence="3" key="1">
    <citation type="submission" date="2011-11" db="EMBL/GenBank/DDBJ databases">
        <title>Escape from toxin-antitoxin mediated abortive infection can occur by recombination within a generalized transducing phage of Pectobacterium atrosepticum.</title>
        <authorList>
            <person name="Blower T.R."/>
            <person name="Evans T.J."/>
            <person name="Przybilski R."/>
            <person name="Fineran P.C."/>
            <person name="Salmond G.P.C."/>
        </authorList>
    </citation>
    <scope>NUCLEOTIDE SEQUENCE [LARGE SCALE GENOMIC DNA]</scope>
</reference>